<dbReference type="GO" id="GO:0006351">
    <property type="term" value="P:DNA-templated transcription"/>
    <property type="evidence" value="ECO:0007669"/>
    <property type="project" value="InterPro"/>
</dbReference>
<keyword evidence="1" id="KW-0479">Metal-binding</keyword>
<evidence type="ECO:0000313" key="8">
    <source>
        <dbReference type="Proteomes" id="UP000708148"/>
    </source>
</evidence>
<dbReference type="OrthoDB" id="515814at2759"/>
<dbReference type="GO" id="GO:0008270">
    <property type="term" value="F:zinc ion binding"/>
    <property type="evidence" value="ECO:0007669"/>
    <property type="project" value="UniProtKB-KW"/>
</dbReference>
<feature type="region of interest" description="Disordered" evidence="5">
    <location>
        <begin position="586"/>
        <end position="664"/>
    </location>
</feature>
<proteinExistence type="predicted"/>
<feature type="compositionally biased region" description="Polar residues" evidence="5">
    <location>
        <begin position="298"/>
        <end position="316"/>
    </location>
</feature>
<evidence type="ECO:0000259" key="6">
    <source>
        <dbReference type="PROSITE" id="PS51321"/>
    </source>
</evidence>
<dbReference type="InterPro" id="IPR036575">
    <property type="entry name" value="TFIIS_cen_dom_sf"/>
</dbReference>
<feature type="compositionally biased region" description="Polar residues" evidence="5">
    <location>
        <begin position="586"/>
        <end position="595"/>
    </location>
</feature>
<comment type="caution">
    <text evidence="7">The sequence shown here is derived from an EMBL/GenBank/DDBJ whole genome shotgun (WGS) entry which is preliminary data.</text>
</comment>
<feature type="compositionally biased region" description="Polar residues" evidence="5">
    <location>
        <begin position="618"/>
        <end position="628"/>
    </location>
</feature>
<name>A0A8S1JDA0_9CHLO</name>
<organism evidence="7 8">
    <name type="scientific">Ostreobium quekettii</name>
    <dbReference type="NCBI Taxonomy" id="121088"/>
    <lineage>
        <taxon>Eukaryota</taxon>
        <taxon>Viridiplantae</taxon>
        <taxon>Chlorophyta</taxon>
        <taxon>core chlorophytes</taxon>
        <taxon>Ulvophyceae</taxon>
        <taxon>TCBD clade</taxon>
        <taxon>Bryopsidales</taxon>
        <taxon>Ostreobineae</taxon>
        <taxon>Ostreobiaceae</taxon>
        <taxon>Ostreobium</taxon>
    </lineage>
</organism>
<evidence type="ECO:0000256" key="3">
    <source>
        <dbReference type="ARBA" id="ARBA00022833"/>
    </source>
</evidence>
<evidence type="ECO:0000313" key="7">
    <source>
        <dbReference type="EMBL" id="CAD7704146.1"/>
    </source>
</evidence>
<dbReference type="Gene3D" id="1.10.472.30">
    <property type="entry name" value="Transcription elongation factor S-II, central domain"/>
    <property type="match status" value="1"/>
</dbReference>
<dbReference type="PANTHER" id="PTHR11477:SF0">
    <property type="entry name" value="IP08861P-RELATED"/>
    <property type="match status" value="1"/>
</dbReference>
<accession>A0A8S1JDA0</accession>
<dbReference type="Pfam" id="PF07744">
    <property type="entry name" value="SPOC"/>
    <property type="match status" value="1"/>
</dbReference>
<dbReference type="SUPFAM" id="SSF46942">
    <property type="entry name" value="Elongation factor TFIIS domain 2"/>
    <property type="match status" value="1"/>
</dbReference>
<feature type="compositionally biased region" description="Basic and acidic residues" evidence="5">
    <location>
        <begin position="602"/>
        <end position="617"/>
    </location>
</feature>
<feature type="region of interest" description="Disordered" evidence="5">
    <location>
        <begin position="1066"/>
        <end position="1093"/>
    </location>
</feature>
<dbReference type="EMBL" id="CAJHUC010002662">
    <property type="protein sequence ID" value="CAD7704146.1"/>
    <property type="molecule type" value="Genomic_DNA"/>
</dbReference>
<evidence type="ECO:0000256" key="2">
    <source>
        <dbReference type="ARBA" id="ARBA00022771"/>
    </source>
</evidence>
<evidence type="ECO:0000256" key="4">
    <source>
        <dbReference type="ARBA" id="ARBA00023242"/>
    </source>
</evidence>
<keyword evidence="3" id="KW-0862">Zinc</keyword>
<feature type="domain" description="TFIIS central" evidence="6">
    <location>
        <begin position="17"/>
        <end position="139"/>
    </location>
</feature>
<keyword evidence="8" id="KW-1185">Reference proteome</keyword>
<protein>
    <recommendedName>
        <fullName evidence="6">TFIIS central domain-containing protein</fullName>
    </recommendedName>
</protein>
<reference evidence="7" key="1">
    <citation type="submission" date="2020-12" db="EMBL/GenBank/DDBJ databases">
        <authorList>
            <person name="Iha C."/>
        </authorList>
    </citation>
    <scope>NUCLEOTIDE SEQUENCE</scope>
</reference>
<dbReference type="AlphaFoldDB" id="A0A8S1JDA0"/>
<keyword evidence="2" id="KW-0863">Zinc-finger</keyword>
<dbReference type="Proteomes" id="UP000708148">
    <property type="component" value="Unassembled WGS sequence"/>
</dbReference>
<dbReference type="GO" id="GO:0005634">
    <property type="term" value="C:nucleus"/>
    <property type="evidence" value="ECO:0007669"/>
    <property type="project" value="TreeGrafter"/>
</dbReference>
<dbReference type="SMART" id="SM00510">
    <property type="entry name" value="TFS2M"/>
    <property type="match status" value="1"/>
</dbReference>
<feature type="region of interest" description="Disordered" evidence="5">
    <location>
        <begin position="558"/>
        <end position="577"/>
    </location>
</feature>
<dbReference type="PANTHER" id="PTHR11477">
    <property type="entry name" value="TRANSCRIPTION FACTOR S-II ZINC FINGER DOMAIN-CONTAINING PROTEIN"/>
    <property type="match status" value="1"/>
</dbReference>
<evidence type="ECO:0000256" key="1">
    <source>
        <dbReference type="ARBA" id="ARBA00022723"/>
    </source>
</evidence>
<evidence type="ECO:0000256" key="5">
    <source>
        <dbReference type="SAM" id="MobiDB-lite"/>
    </source>
</evidence>
<gene>
    <name evidence="7" type="ORF">OSTQU699_LOCUS9503</name>
</gene>
<feature type="compositionally biased region" description="Basic residues" evidence="5">
    <location>
        <begin position="1082"/>
        <end position="1093"/>
    </location>
</feature>
<dbReference type="Pfam" id="PF07500">
    <property type="entry name" value="TFIIS_M"/>
    <property type="match status" value="1"/>
</dbReference>
<feature type="compositionally biased region" description="Polar residues" evidence="5">
    <location>
        <begin position="642"/>
        <end position="661"/>
    </location>
</feature>
<keyword evidence="4" id="KW-0539">Nucleus</keyword>
<feature type="region of interest" description="Disordered" evidence="5">
    <location>
        <begin position="291"/>
        <end position="319"/>
    </location>
</feature>
<dbReference type="PROSITE" id="PS51321">
    <property type="entry name" value="TFIIS_CENTRAL"/>
    <property type="match status" value="1"/>
</dbReference>
<dbReference type="InterPro" id="IPR012921">
    <property type="entry name" value="SPOC_C"/>
</dbReference>
<sequence>QAHSAPCPQSPPSQQDLRKMISGQLAQALLVNVGELSGQAAPTEFLEPHDVAKAVESELYKQFGGVGKEYMRRFRSLHFNLADSNNPDLRAQVLMGKIAPDVLVRMGPNELTSSELNKWRSQKAQECLKSALLDGETAAGFATAAVMKWRQLANGHSSQPTMPVLGSDLQVALQHQHTASSRPDVHTSDLVEEMHTRNSLRCVPIEENFTSETGLDNCQVSVPPSPPLTPWHAEDANMNESTGSPGGEAHVVDPFHPAAIPSVIAHLPRSPSVTAGPEDQSLPDWAIGEWEGNDKAVPSTTANRTVFGGTDNTVADSSGVAEGPALADEMEYSPTLPRTASTYSPNRPSNAPIDMPSAIEGLAPLVQMPAKLGTLVPVGTHVWQGRFTGLVDVSFKMKCEALAGIADLSKMLATEEMEIKGRVDSDKVETFFEQLRGSKNRTATLGLLKLADDAGLMDQACVNELIKHYSRRGRSGVIAPGPDLEGYLVAKSDLAARLLLTASAVVDSGQRAEVPVNVSPSGELLLVIIHKKSWMHPSMNSVIRGNEGIKGVDGVAESVPVSSQAQQQSSNIREWSDASRNVIGKSDTSFAQTSTQQVRQPVDPRRPQRQQLPEDSKFGQNNGQQPSFSGLIPDGIALQPSVKGSNRDQGQSSQESCTRTQLPEGLNMKGINELAALFGIPTATSVPPPAVPSQLHLIAKQKPMGPAKTANMPMAGPAGCVTKTPLPQQVASEAVGPGSTHAVGGPHHMGDVPAELHRRTGGLMAPPPAAACAQLLGPSGLHGLPLQSPVIGTGRLGDGLQGLNSNGTPGRGLGSVLCATPGASPGEGKLHMKRKVMGQLAAGWKDTPEGGNLSIPAASQSPAGLPLTQCAPPQIMQMSGPRPSFVVIQDRSRVLQKATTPARALPISSYPPPTHLDSQGRHPRMHGLNGVRASWTLQSKAPAFMHNSRGHPSDGDKQHVVVNSKGVSIVVKPKRPGRAQGREGCRSLHAAKANRDIERHHYLPLSGTPSVGASPFGRMGPMKGALPSGPYQRVVEAQVLPAGNVIEPSLGSIQRPTVNQSRIQLPGRGCGRRGRSYASGIRQHRSKRRYPST</sequence>
<feature type="non-terminal residue" evidence="7">
    <location>
        <position position="1"/>
    </location>
</feature>
<dbReference type="InterPro" id="IPR003618">
    <property type="entry name" value="TFIIS_cen_dom"/>
</dbReference>